<dbReference type="SUPFAM" id="SSF54862">
    <property type="entry name" value="4Fe-4S ferredoxins"/>
    <property type="match status" value="1"/>
</dbReference>
<dbReference type="InterPro" id="IPR017896">
    <property type="entry name" value="4Fe4S_Fe-S-bd"/>
</dbReference>
<keyword evidence="3" id="KW-0479">Metal-binding</keyword>
<evidence type="ECO:0000256" key="5">
    <source>
        <dbReference type="ARBA" id="ARBA00023004"/>
    </source>
</evidence>
<keyword evidence="2" id="KW-0004">4Fe-4S</keyword>
<dbReference type="NCBIfam" id="TIGR04105">
    <property type="entry name" value="FeFe_hydrog_B1"/>
    <property type="match status" value="1"/>
</dbReference>
<dbReference type="Gene3D" id="3.40.950.10">
    <property type="entry name" value="Fe-only Hydrogenase (Larger Subunit), Chain L, domain 3"/>
    <property type="match status" value="1"/>
</dbReference>
<keyword evidence="5" id="KW-0408">Iron</keyword>
<dbReference type="PROSITE" id="PS00198">
    <property type="entry name" value="4FE4S_FER_1"/>
    <property type="match status" value="1"/>
</dbReference>
<dbReference type="InterPro" id="IPR027631">
    <property type="entry name" value="Mono_FeFe_hydrog"/>
</dbReference>
<feature type="domain" description="4Fe-4S ferredoxin-type" evidence="7">
    <location>
        <begin position="187"/>
        <end position="216"/>
    </location>
</feature>
<evidence type="ECO:0000259" key="7">
    <source>
        <dbReference type="PROSITE" id="PS51379"/>
    </source>
</evidence>
<reference evidence="8 9" key="1">
    <citation type="submission" date="2016-09" db="EMBL/GenBank/DDBJ databases">
        <authorList>
            <person name="Capua I."/>
            <person name="De Benedictis P."/>
            <person name="Joannis T."/>
            <person name="Lombin L.H."/>
            <person name="Cattoli G."/>
        </authorList>
    </citation>
    <scope>NUCLEOTIDE SEQUENCE [LARGE SCALE GENOMIC DNA]</scope>
    <source>
        <strain evidence="8 9">A7P-90m</strain>
    </source>
</reference>
<dbReference type="CDD" id="cd10549">
    <property type="entry name" value="MtMvhB_like"/>
    <property type="match status" value="1"/>
</dbReference>
<dbReference type="PROSITE" id="PS51379">
    <property type="entry name" value="4FE4S_FER_2"/>
    <property type="match status" value="3"/>
</dbReference>
<evidence type="ECO:0000256" key="2">
    <source>
        <dbReference type="ARBA" id="ARBA00022485"/>
    </source>
</evidence>
<accession>A0A1G6GGB0</accession>
<protein>
    <submittedName>
        <fullName evidence="8">[FeFe] hydrogenase, group B1/B3</fullName>
    </submittedName>
</protein>
<evidence type="ECO:0000256" key="3">
    <source>
        <dbReference type="ARBA" id="ARBA00022723"/>
    </source>
</evidence>
<dbReference type="InterPro" id="IPR050294">
    <property type="entry name" value="RnfB_subfamily"/>
</dbReference>
<evidence type="ECO:0000313" key="8">
    <source>
        <dbReference type="EMBL" id="SDB81000.1"/>
    </source>
</evidence>
<sequence length="483" mass="52960">MAVNNNATILRRELLTRIAQLLSENQLVEKIDRIPLEMRPRKSGYSRCCVHKDRAVLKYKTMAILGFNIQDETDELTPLSHYAQLAIDRTEQTDVMLTVVDEACSSCVKVNYVVTNMCRGCVARPCEVNCPKDAISFDSNNQANIEHNKCVNCGICQKVCPFHAIIYTPVPCEESCPVGAITKNEAGIEVIDNEKCIQCGKCVVACPFGAVMEKSHLVEIATKKRNGKELVALVAPAIIAQFKADYGKILGGVKQVGFDHIYEVAWGAEETTIREAAELQEKLAEGQSFMTTSCCPSYVNLVNRHIEELKPFVSHTPSPMAITAEMARKQHPDAVIVFIGPCTAKRFEAFHNPNIDCVLSFEEFGAMLVANGIDIDRCEPIEPNKKINALANSFAASGGVAACVKAKLPEGFPLQGLVINGIDQANIRILKSLTKNPQGNLVEVMSCEGGCINGCNVIANPKVGLRQINDYVLKNTKVEETKR</sequence>
<keyword evidence="9" id="KW-1185">Reference proteome</keyword>
<evidence type="ECO:0000256" key="4">
    <source>
        <dbReference type="ARBA" id="ARBA00022982"/>
    </source>
</evidence>
<dbReference type="EMBL" id="FMYP01000001">
    <property type="protein sequence ID" value="SDB81000.1"/>
    <property type="molecule type" value="Genomic_DNA"/>
</dbReference>
<dbReference type="Pfam" id="PF12838">
    <property type="entry name" value="Fer4_7"/>
    <property type="match status" value="1"/>
</dbReference>
<dbReference type="PANTHER" id="PTHR42859:SF10">
    <property type="entry name" value="DIMETHYLSULFOXIDE REDUCTASE CHAIN B"/>
    <property type="match status" value="1"/>
</dbReference>
<dbReference type="OrthoDB" id="9798098at2"/>
<keyword evidence="6" id="KW-0411">Iron-sulfur</keyword>
<dbReference type="RefSeq" id="WP_092433885.1">
    <property type="nucleotide sequence ID" value="NZ_FMYP01000001.1"/>
</dbReference>
<dbReference type="Pfam" id="PF00037">
    <property type="entry name" value="Fer4"/>
    <property type="match status" value="1"/>
</dbReference>
<evidence type="ECO:0000313" key="9">
    <source>
        <dbReference type="Proteomes" id="UP000199452"/>
    </source>
</evidence>
<dbReference type="Gene3D" id="3.30.70.20">
    <property type="match status" value="2"/>
</dbReference>
<dbReference type="Pfam" id="PF02906">
    <property type="entry name" value="Fe_hyd_lg_C"/>
    <property type="match status" value="1"/>
</dbReference>
<dbReference type="Proteomes" id="UP000199452">
    <property type="component" value="Unassembled WGS sequence"/>
</dbReference>
<dbReference type="InterPro" id="IPR004108">
    <property type="entry name" value="Fe_hydrogenase_lsu_C"/>
</dbReference>
<gene>
    <name evidence="8" type="ORF">SAMN05216323_100111</name>
</gene>
<feature type="domain" description="4Fe-4S ferredoxin-type" evidence="7">
    <location>
        <begin position="141"/>
        <end position="170"/>
    </location>
</feature>
<dbReference type="GO" id="GO:0051539">
    <property type="term" value="F:4 iron, 4 sulfur cluster binding"/>
    <property type="evidence" value="ECO:0007669"/>
    <property type="project" value="UniProtKB-KW"/>
</dbReference>
<evidence type="ECO:0000256" key="1">
    <source>
        <dbReference type="ARBA" id="ARBA00022448"/>
    </source>
</evidence>
<keyword evidence="4" id="KW-0249">Electron transport</keyword>
<name>A0A1G6GGB0_9BACT</name>
<dbReference type="GO" id="GO:0046872">
    <property type="term" value="F:metal ion binding"/>
    <property type="evidence" value="ECO:0007669"/>
    <property type="project" value="UniProtKB-KW"/>
</dbReference>
<organism evidence="8 9">
    <name type="scientific">Williamwhitmania taraxaci</name>
    <dbReference type="NCBI Taxonomy" id="1640674"/>
    <lineage>
        <taxon>Bacteria</taxon>
        <taxon>Pseudomonadati</taxon>
        <taxon>Bacteroidota</taxon>
        <taxon>Bacteroidia</taxon>
        <taxon>Bacteroidales</taxon>
        <taxon>Williamwhitmaniaceae</taxon>
        <taxon>Williamwhitmania</taxon>
    </lineage>
</organism>
<dbReference type="STRING" id="1640674.SAMN05216323_100111"/>
<dbReference type="InterPro" id="IPR009016">
    <property type="entry name" value="Fe_hydrogenase"/>
</dbReference>
<keyword evidence="1" id="KW-0813">Transport</keyword>
<dbReference type="InterPro" id="IPR017900">
    <property type="entry name" value="4Fe4S_Fe_S_CS"/>
</dbReference>
<dbReference type="SUPFAM" id="SSF53920">
    <property type="entry name" value="Fe-only hydrogenase"/>
    <property type="match status" value="1"/>
</dbReference>
<evidence type="ECO:0000256" key="6">
    <source>
        <dbReference type="ARBA" id="ARBA00023014"/>
    </source>
</evidence>
<proteinExistence type="predicted"/>
<feature type="domain" description="4Fe-4S ferredoxin-type" evidence="7">
    <location>
        <begin position="109"/>
        <end position="140"/>
    </location>
</feature>
<dbReference type="PANTHER" id="PTHR42859">
    <property type="entry name" value="OXIDOREDUCTASE"/>
    <property type="match status" value="1"/>
</dbReference>
<dbReference type="AlphaFoldDB" id="A0A1G6GGB0"/>